<comment type="caution">
    <text evidence="1">The sequence shown here is derived from an EMBL/GenBank/DDBJ whole genome shotgun (WGS) entry which is preliminary data.</text>
</comment>
<protein>
    <submittedName>
        <fullName evidence="1">Uncharacterized protein</fullName>
    </submittedName>
</protein>
<dbReference type="AlphaFoldDB" id="X0YLI7"/>
<accession>X0YLI7</accession>
<proteinExistence type="predicted"/>
<organism evidence="1">
    <name type="scientific">marine sediment metagenome</name>
    <dbReference type="NCBI Taxonomy" id="412755"/>
    <lineage>
        <taxon>unclassified sequences</taxon>
        <taxon>metagenomes</taxon>
        <taxon>ecological metagenomes</taxon>
    </lineage>
</organism>
<dbReference type="EMBL" id="BART01004799">
    <property type="protein sequence ID" value="GAG57104.1"/>
    <property type="molecule type" value="Genomic_DNA"/>
</dbReference>
<gene>
    <name evidence="1" type="ORF">S01H4_11703</name>
</gene>
<sequence>KKTVDKKIQRTLENIKRVHGIEFKIKKVFHREDQELYYKKYFSPPRKAYMLRQRIGKGVEKDLKSRKGKGAPMLRGIIALVENNDVQYYVKRGGSGEDALKFIRNLLKNPKKTVEKCYIKAGEIEDEEMALLEAFKAKNIINGCYQTYIAVGYFFKENFGCNLRFIDVICEEEDGIVWVFEIEKELNYTAIGQAISYKYLCDKDNPGINSKPGVICGTAPKDLKESCENNQNQIQVFVVNEA</sequence>
<name>X0YLI7_9ZZZZ</name>
<evidence type="ECO:0000313" key="1">
    <source>
        <dbReference type="EMBL" id="GAG57104.1"/>
    </source>
</evidence>
<reference evidence="1" key="1">
    <citation type="journal article" date="2014" name="Front. Microbiol.">
        <title>High frequency of phylogenetically diverse reductive dehalogenase-homologous genes in deep subseafloor sedimentary metagenomes.</title>
        <authorList>
            <person name="Kawai M."/>
            <person name="Futagami T."/>
            <person name="Toyoda A."/>
            <person name="Takaki Y."/>
            <person name="Nishi S."/>
            <person name="Hori S."/>
            <person name="Arai W."/>
            <person name="Tsubouchi T."/>
            <person name="Morono Y."/>
            <person name="Uchiyama I."/>
            <person name="Ito T."/>
            <person name="Fujiyama A."/>
            <person name="Inagaki F."/>
            <person name="Takami H."/>
        </authorList>
    </citation>
    <scope>NUCLEOTIDE SEQUENCE</scope>
    <source>
        <strain evidence="1">Expedition CK06-06</strain>
    </source>
</reference>
<feature type="non-terminal residue" evidence="1">
    <location>
        <position position="1"/>
    </location>
</feature>